<evidence type="ECO:0000313" key="8">
    <source>
        <dbReference type="Proteomes" id="UP000278807"/>
    </source>
</evidence>
<keyword evidence="8" id="KW-1185">Reference proteome</keyword>
<dbReference type="OrthoDB" id="19923at2759"/>
<reference evidence="7 8" key="2">
    <citation type="submission" date="2018-11" db="EMBL/GenBank/DDBJ databases">
        <authorList>
            <consortium name="Pathogen Informatics"/>
        </authorList>
    </citation>
    <scope>NUCLEOTIDE SEQUENCE [LARGE SCALE GENOMIC DNA]</scope>
</reference>
<dbReference type="Pfam" id="PF01368">
    <property type="entry name" value="DHH"/>
    <property type="match status" value="1"/>
</dbReference>
<evidence type="ECO:0000256" key="3">
    <source>
        <dbReference type="ARBA" id="ARBA00022723"/>
    </source>
</evidence>
<dbReference type="STRING" id="102285.A0A0R3TUE9"/>
<dbReference type="Proteomes" id="UP000278807">
    <property type="component" value="Unassembled WGS sequence"/>
</dbReference>
<dbReference type="Gene3D" id="3.10.310.20">
    <property type="entry name" value="DHHA2 domain"/>
    <property type="match status" value="1"/>
</dbReference>
<evidence type="ECO:0000313" key="9">
    <source>
        <dbReference type="WBParaSite" id="HNAJ_0001137801-mRNA-1"/>
    </source>
</evidence>
<dbReference type="Gene3D" id="3.90.1640.10">
    <property type="entry name" value="inorganic pyrophosphatase (n-terminal core)"/>
    <property type="match status" value="1"/>
</dbReference>
<feature type="domain" description="DHHA2" evidence="6">
    <location>
        <begin position="218"/>
        <end position="388"/>
    </location>
</feature>
<dbReference type="InterPro" id="IPR038222">
    <property type="entry name" value="DHHA2_dom_sf"/>
</dbReference>
<dbReference type="SUPFAM" id="SSF64182">
    <property type="entry name" value="DHH phosphoesterases"/>
    <property type="match status" value="1"/>
</dbReference>
<evidence type="ECO:0000256" key="1">
    <source>
        <dbReference type="ARBA" id="ARBA00001936"/>
    </source>
</evidence>
<comment type="cofactor">
    <cofactor evidence="1">
        <name>Mn(2+)</name>
        <dbReference type="ChEBI" id="CHEBI:29035"/>
    </cofactor>
</comment>
<dbReference type="PANTHER" id="PTHR12112:SF39">
    <property type="entry name" value="EG:152A3.5 PROTEIN (FBGN0003116_PN PROTEIN)"/>
    <property type="match status" value="1"/>
</dbReference>
<dbReference type="PANTHER" id="PTHR12112">
    <property type="entry name" value="BNIP - RELATED"/>
    <property type="match status" value="1"/>
</dbReference>
<protein>
    <submittedName>
        <fullName evidence="9">DHHA2 domain-containing protein</fullName>
    </submittedName>
</protein>
<keyword evidence="4" id="KW-0378">Hydrolase</keyword>
<evidence type="ECO:0000259" key="6">
    <source>
        <dbReference type="SMART" id="SM01131"/>
    </source>
</evidence>
<dbReference type="InterPro" id="IPR004097">
    <property type="entry name" value="DHHA2"/>
</dbReference>
<accession>A0A0R3TUE9</accession>
<sequence length="393" mass="43631">MNLSVKSFLENVRNNLKPRTEGNFVIITGNESCDLGSVVSAIGYVFLKTLAEIDLRTEVVYWLEAVGLSIGDLITAGELDWLDKKENAKMIQVILVDHLQIEQSNFFKDYPVIEIIDHRPFPKDYKQPNSCDFFNVHIVGSCSTLITELLFDNLDPNEIPKDLCHLLYGAMLVDNDGFSISAIEINKATKRDQFACQKLLEHGGESLLNRGGTRNDVYEEIKKSKCDISGLSLQQLFRRDCKKVTLPNRPIIVCSTITGVDCQELTSMNGFFNYGSTYCTEQNAHALVCVTVGRSPSAENSCSTCNPKEALLDDGMRRGIVITGPPQNLAFVNKLWEYLIGNSGALHLRSIKGGECCNTPINQGVHIAVVTNPYATRKQLIPILDEFLANEGS</sequence>
<evidence type="ECO:0000256" key="2">
    <source>
        <dbReference type="ARBA" id="ARBA00010331"/>
    </source>
</evidence>
<dbReference type="Pfam" id="PF02833">
    <property type="entry name" value="DHHA2"/>
    <property type="match status" value="1"/>
</dbReference>
<comment type="similarity">
    <text evidence="2">Belongs to the PPase class C family. Prune subfamily.</text>
</comment>
<dbReference type="InterPro" id="IPR001667">
    <property type="entry name" value="DDH_dom"/>
</dbReference>
<dbReference type="SMART" id="SM01131">
    <property type="entry name" value="DHHA2"/>
    <property type="match status" value="1"/>
</dbReference>
<keyword evidence="5" id="KW-0464">Manganese</keyword>
<dbReference type="WBParaSite" id="HNAJ_0001137801-mRNA-1">
    <property type="protein sequence ID" value="HNAJ_0001137801-mRNA-1"/>
    <property type="gene ID" value="HNAJ_0001137801"/>
</dbReference>
<proteinExistence type="inferred from homology"/>
<reference evidence="9" key="1">
    <citation type="submission" date="2016-04" db="UniProtKB">
        <authorList>
            <consortium name="WormBaseParasite"/>
        </authorList>
    </citation>
    <scope>IDENTIFICATION</scope>
</reference>
<dbReference type="GO" id="GO:0004309">
    <property type="term" value="F:exopolyphosphatase activity"/>
    <property type="evidence" value="ECO:0007669"/>
    <property type="project" value="TreeGrafter"/>
</dbReference>
<evidence type="ECO:0000313" key="7">
    <source>
        <dbReference type="EMBL" id="VDO10269.1"/>
    </source>
</evidence>
<organism evidence="9">
    <name type="scientific">Rodentolepis nana</name>
    <name type="common">Dwarf tapeworm</name>
    <name type="synonym">Hymenolepis nana</name>
    <dbReference type="NCBI Taxonomy" id="102285"/>
    <lineage>
        <taxon>Eukaryota</taxon>
        <taxon>Metazoa</taxon>
        <taxon>Spiralia</taxon>
        <taxon>Lophotrochozoa</taxon>
        <taxon>Platyhelminthes</taxon>
        <taxon>Cestoda</taxon>
        <taxon>Eucestoda</taxon>
        <taxon>Cyclophyllidea</taxon>
        <taxon>Hymenolepididae</taxon>
        <taxon>Rodentolepis</taxon>
    </lineage>
</organism>
<dbReference type="InterPro" id="IPR038763">
    <property type="entry name" value="DHH_sf"/>
</dbReference>
<keyword evidence="3" id="KW-0479">Metal-binding</keyword>
<evidence type="ECO:0000256" key="4">
    <source>
        <dbReference type="ARBA" id="ARBA00022801"/>
    </source>
</evidence>
<dbReference type="GO" id="GO:0005737">
    <property type="term" value="C:cytoplasm"/>
    <property type="evidence" value="ECO:0007669"/>
    <property type="project" value="InterPro"/>
</dbReference>
<evidence type="ECO:0000256" key="5">
    <source>
        <dbReference type="ARBA" id="ARBA00023211"/>
    </source>
</evidence>
<dbReference type="EMBL" id="UZAE01013536">
    <property type="protein sequence ID" value="VDO10269.1"/>
    <property type="molecule type" value="Genomic_DNA"/>
</dbReference>
<name>A0A0R3TUE9_RODNA</name>
<dbReference type="AlphaFoldDB" id="A0A0R3TUE9"/>
<dbReference type="GO" id="GO:0046872">
    <property type="term" value="F:metal ion binding"/>
    <property type="evidence" value="ECO:0007669"/>
    <property type="project" value="UniProtKB-KW"/>
</dbReference>
<gene>
    <name evidence="7" type="ORF">HNAJ_LOCUS11368</name>
</gene>